<dbReference type="EMBL" id="LT607756">
    <property type="protein sequence ID" value="SCG84783.1"/>
    <property type="molecule type" value="Genomic_DNA"/>
</dbReference>
<evidence type="ECO:0000313" key="4">
    <source>
        <dbReference type="EMBL" id="SCG84783.1"/>
    </source>
</evidence>
<dbReference type="KEGG" id="mcub:MCBB_0195"/>
<dbReference type="PANTHER" id="PTHR48084">
    <property type="entry name" value="2-OXOGLUTARATE OXIDOREDUCTASE SUBUNIT KORB-RELATED"/>
    <property type="match status" value="1"/>
</dbReference>
<dbReference type="GeneID" id="30411059"/>
<dbReference type="InterPro" id="IPR051457">
    <property type="entry name" value="2-oxoacid:Fd_oxidoreductase"/>
</dbReference>
<keyword evidence="1 4" id="KW-0560">Oxidoreductase</keyword>
<evidence type="ECO:0000259" key="3">
    <source>
        <dbReference type="Pfam" id="PF02775"/>
    </source>
</evidence>
<dbReference type="RefSeq" id="WP_071905857.1">
    <property type="nucleotide sequence ID" value="NZ_LT607756.1"/>
</dbReference>
<dbReference type="OrthoDB" id="30755at2157"/>
<dbReference type="CDD" id="cd03375">
    <property type="entry name" value="TPP_OGFOR"/>
    <property type="match status" value="1"/>
</dbReference>
<dbReference type="Gene3D" id="3.40.50.970">
    <property type="match status" value="1"/>
</dbReference>
<dbReference type="GO" id="GO:0006082">
    <property type="term" value="P:organic acid metabolic process"/>
    <property type="evidence" value="ECO:0007669"/>
    <property type="project" value="UniProtKB-ARBA"/>
</dbReference>
<dbReference type="InterPro" id="IPR029061">
    <property type="entry name" value="THDP-binding"/>
</dbReference>
<feature type="domain" description="Pyruvate/ketoisovalerate oxidoreductase catalytic" evidence="2">
    <location>
        <begin position="319"/>
        <end position="481"/>
    </location>
</feature>
<keyword evidence="5" id="KW-1185">Reference proteome</keyword>
<dbReference type="GO" id="GO:0030976">
    <property type="term" value="F:thiamine pyrophosphate binding"/>
    <property type="evidence" value="ECO:0007669"/>
    <property type="project" value="InterPro"/>
</dbReference>
<dbReference type="Pfam" id="PF01558">
    <property type="entry name" value="POR"/>
    <property type="match status" value="1"/>
</dbReference>
<dbReference type="PANTHER" id="PTHR48084:SF3">
    <property type="entry name" value="SUBUNIT OF PYRUVATE:FLAVODOXIN OXIDOREDUCTASE"/>
    <property type="match status" value="1"/>
</dbReference>
<gene>
    <name evidence="4" type="primary">vorA</name>
    <name evidence="4" type="ORF">MCBB_0195</name>
</gene>
<feature type="domain" description="Thiamine pyrophosphate enzyme TPP-binding" evidence="3">
    <location>
        <begin position="83"/>
        <end position="234"/>
    </location>
</feature>
<dbReference type="EC" id="1.-.-.-" evidence="4"/>
<dbReference type="GO" id="GO:0016625">
    <property type="term" value="F:oxidoreductase activity, acting on the aldehyde or oxo group of donors, iron-sulfur protein as acceptor"/>
    <property type="evidence" value="ECO:0007669"/>
    <property type="project" value="UniProtKB-ARBA"/>
</dbReference>
<dbReference type="GO" id="GO:0045333">
    <property type="term" value="P:cellular respiration"/>
    <property type="evidence" value="ECO:0007669"/>
    <property type="project" value="UniProtKB-ARBA"/>
</dbReference>
<dbReference type="SUPFAM" id="SSF52518">
    <property type="entry name" value="Thiamin diphosphate-binding fold (THDP-binding)"/>
    <property type="match status" value="1"/>
</dbReference>
<dbReference type="SUPFAM" id="SSF53323">
    <property type="entry name" value="Pyruvate-ferredoxin oxidoreductase, PFOR, domain III"/>
    <property type="match status" value="1"/>
</dbReference>
<proteinExistence type="predicted"/>
<dbReference type="InterPro" id="IPR002869">
    <property type="entry name" value="Pyrv_flavodox_OxRed_cen"/>
</dbReference>
<dbReference type="Pfam" id="PF02775">
    <property type="entry name" value="TPP_enzyme_C"/>
    <property type="match status" value="1"/>
</dbReference>
<dbReference type="Proteomes" id="UP000094707">
    <property type="component" value="Chromosome I"/>
</dbReference>
<accession>A0A1D3KZS3</accession>
<dbReference type="InterPro" id="IPR019752">
    <property type="entry name" value="Pyrv/ketoisovalerate_OxRed_cat"/>
</dbReference>
<dbReference type="GO" id="GO:0044272">
    <property type="term" value="P:sulfur compound biosynthetic process"/>
    <property type="evidence" value="ECO:0007669"/>
    <property type="project" value="UniProtKB-ARBA"/>
</dbReference>
<protein>
    <submittedName>
        <fullName evidence="4">Ketoisovalerate oxidoreductase subunit VorA</fullName>
        <ecNumber evidence="4">1.-.-.-</ecNumber>
    </submittedName>
</protein>
<dbReference type="AlphaFoldDB" id="A0A1D3KZS3"/>
<reference evidence="4 5" key="1">
    <citation type="submission" date="2016-08" db="EMBL/GenBank/DDBJ databases">
        <authorList>
            <person name="Seilhamer J.J."/>
        </authorList>
    </citation>
    <scope>NUCLEOTIDE SEQUENCE [LARGE SCALE GENOMIC DNA]</scope>
    <source>
        <strain evidence="4">Buetzberg</strain>
    </source>
</reference>
<evidence type="ECO:0000259" key="2">
    <source>
        <dbReference type="Pfam" id="PF01558"/>
    </source>
</evidence>
<dbReference type="STRING" id="118062.MCBB_0195"/>
<sequence length="488" mass="52860">MAENQGTNTSESEDVTMKVIGKPKSLLDEFPRKGGSAPTATHYCPGCGHGILHKLIGEAIDELGIQDRAIMTSPVGCAVFAYYYFDCGNVQTAHGRAPAVGTGISRAEEDSIVMLYQGDGDLASIGLNETIQAANRGEKMAVFFINNTVYGMTGGQMAPTTLIGEKTVTCQNGRDPRFAGYPLHMCELLDNLKAPVFIERVSLSDPSHIRRAKRAVKKALEVQRDKKGYAFVEVLSPCPTNLKQDAEGAENFLNEQMEVEFPLANFRDKIKESEPLCRDESDFSKESLDKIFDVESESALEALDDPDFETRTVKVSGFGGQGVLSMGLIIAQAGCNAQRHVSWYPSYGPEQRGGTSNCTVVISGQTVSSPVVYSYDALVALNRPSLEKFADRVKKGGVILYDVEIGEFKAPEGVRAIGVPALEIAKKEGVAKAANTAMLGVLMKVASTDLSEDDYKDAVKHTFAKKPKLVPINIKILEAGAKWAEENL</sequence>
<dbReference type="InterPro" id="IPR011766">
    <property type="entry name" value="TPP_enzyme_TPP-bd"/>
</dbReference>
<evidence type="ECO:0000256" key="1">
    <source>
        <dbReference type="ARBA" id="ARBA00023002"/>
    </source>
</evidence>
<organism evidence="4 5">
    <name type="scientific">Methanobacterium congolense</name>
    <dbReference type="NCBI Taxonomy" id="118062"/>
    <lineage>
        <taxon>Archaea</taxon>
        <taxon>Methanobacteriati</taxon>
        <taxon>Methanobacteriota</taxon>
        <taxon>Methanomada group</taxon>
        <taxon>Methanobacteria</taxon>
        <taxon>Methanobacteriales</taxon>
        <taxon>Methanobacteriaceae</taxon>
        <taxon>Methanobacterium</taxon>
    </lineage>
</organism>
<dbReference type="PATRIC" id="fig|129848.4.peg.203"/>
<evidence type="ECO:0000313" key="5">
    <source>
        <dbReference type="Proteomes" id="UP000094707"/>
    </source>
</evidence>
<name>A0A1D3KZS3_9EURY</name>
<dbReference type="Gene3D" id="3.40.920.10">
    <property type="entry name" value="Pyruvate-ferredoxin oxidoreductase, PFOR, domain III"/>
    <property type="match status" value="1"/>
</dbReference>